<organism evidence="1 2">
    <name type="scientific">Bowmanella dokdonensis</name>
    <dbReference type="NCBI Taxonomy" id="751969"/>
    <lineage>
        <taxon>Bacteria</taxon>
        <taxon>Pseudomonadati</taxon>
        <taxon>Pseudomonadota</taxon>
        <taxon>Gammaproteobacteria</taxon>
        <taxon>Alteromonadales</taxon>
        <taxon>Alteromonadaceae</taxon>
        <taxon>Bowmanella</taxon>
    </lineage>
</organism>
<protein>
    <recommendedName>
        <fullName evidence="3">Archaeal ATPase</fullName>
    </recommendedName>
</protein>
<keyword evidence="2" id="KW-1185">Reference proteome</keyword>
<dbReference type="Proteomes" id="UP000664654">
    <property type="component" value="Unassembled WGS sequence"/>
</dbReference>
<dbReference type="Gene3D" id="3.40.50.300">
    <property type="entry name" value="P-loop containing nucleotide triphosphate hydrolases"/>
    <property type="match status" value="1"/>
</dbReference>
<evidence type="ECO:0000313" key="2">
    <source>
        <dbReference type="Proteomes" id="UP000664654"/>
    </source>
</evidence>
<comment type="caution">
    <text evidence="1">The sequence shown here is derived from an EMBL/GenBank/DDBJ whole genome shotgun (WGS) entry which is preliminary data.</text>
</comment>
<evidence type="ECO:0008006" key="3">
    <source>
        <dbReference type="Google" id="ProtNLM"/>
    </source>
</evidence>
<dbReference type="SUPFAM" id="SSF52540">
    <property type="entry name" value="P-loop containing nucleoside triphosphate hydrolases"/>
    <property type="match status" value="1"/>
</dbReference>
<reference evidence="1" key="1">
    <citation type="submission" date="2021-03" db="EMBL/GenBank/DDBJ databases">
        <title>novel species isolated from a fishpond in China.</title>
        <authorList>
            <person name="Lu H."/>
            <person name="Cai Z."/>
        </authorList>
    </citation>
    <scope>NUCLEOTIDE SEQUENCE</scope>
    <source>
        <strain evidence="1">JCM 30855</strain>
    </source>
</reference>
<dbReference type="EMBL" id="JAFKCV010000004">
    <property type="protein sequence ID" value="MBN7825222.1"/>
    <property type="molecule type" value="Genomic_DNA"/>
</dbReference>
<evidence type="ECO:0000313" key="1">
    <source>
        <dbReference type="EMBL" id="MBN7825222.1"/>
    </source>
</evidence>
<dbReference type="PANTHER" id="PTHR34301">
    <property type="entry name" value="DNA-BINDING PROTEIN-RELATED"/>
    <property type="match status" value="1"/>
</dbReference>
<accession>A0A939DN01</accession>
<name>A0A939DN01_9ALTE</name>
<dbReference type="InterPro" id="IPR027417">
    <property type="entry name" value="P-loop_NTPase"/>
</dbReference>
<sequence length="379" mass="42591">MTESPHSNWHFPRTDLAKKILKGFQSGLADRITIFAPRKRGKTEFVQRDVAPMAKEQGILVVYVDFWRDKSSPSMAFATAVIAARREQESWFANVLSSSNLKASLKLLGGDLSLEVSPQRKHAEKQVTEAAFEELESTNKAVLLLLDEVQHLATNPAFSDFTASLRSFMTARADHKVKGIFTGSSQEGLAQLFKRTKAPFYNASSNIDFPDLGEEFVAFELEVFKRITGGVMLDKARAIELFDTMRRAPGGFTDLLKRMALEEVHDIDEGVARFSETLIEEENQQFKAAWDSMHPMDKALLILLAKGEQRGLYSDDYKSKLKSIYPGFDSTKSANSSIQNAVYRLKGPPLNAIYSAEHGVWRFTDPAFEQFVQDQEDTV</sequence>
<dbReference type="AlphaFoldDB" id="A0A939DN01"/>
<gene>
    <name evidence="1" type="ORF">J0A66_08325</name>
</gene>
<proteinExistence type="predicted"/>
<dbReference type="PANTHER" id="PTHR34301:SF8">
    <property type="entry name" value="ATPASE DOMAIN-CONTAINING PROTEIN"/>
    <property type="match status" value="1"/>
</dbReference>
<dbReference type="RefSeq" id="WP_206573341.1">
    <property type="nucleotide sequence ID" value="NZ_JAFKCV010000004.1"/>
</dbReference>